<gene>
    <name evidence="2" type="ORF">I5907_20085</name>
</gene>
<reference evidence="2" key="1">
    <citation type="submission" date="2020-11" db="EMBL/GenBank/DDBJ databases">
        <title>Bacterial whole genome sequence for Panacibacter sp. DH6.</title>
        <authorList>
            <person name="Le V."/>
            <person name="Ko S."/>
            <person name="Ahn C.-Y."/>
            <person name="Oh H.-M."/>
        </authorList>
    </citation>
    <scope>NUCLEOTIDE SEQUENCE</scope>
    <source>
        <strain evidence="2">DH6</strain>
    </source>
</reference>
<feature type="signal peptide" evidence="1">
    <location>
        <begin position="1"/>
        <end position="23"/>
    </location>
</feature>
<organism evidence="2 3">
    <name type="scientific">Panacibacter microcysteis</name>
    <dbReference type="NCBI Taxonomy" id="2793269"/>
    <lineage>
        <taxon>Bacteria</taxon>
        <taxon>Pseudomonadati</taxon>
        <taxon>Bacteroidota</taxon>
        <taxon>Chitinophagia</taxon>
        <taxon>Chitinophagales</taxon>
        <taxon>Chitinophagaceae</taxon>
        <taxon>Panacibacter</taxon>
    </lineage>
</organism>
<name>A0A931MD91_9BACT</name>
<accession>A0A931MD91</accession>
<evidence type="ECO:0000256" key="1">
    <source>
        <dbReference type="SAM" id="SignalP"/>
    </source>
</evidence>
<feature type="chain" id="PRO_5037740623" description="Lipoprotein" evidence="1">
    <location>
        <begin position="24"/>
        <end position="214"/>
    </location>
</feature>
<proteinExistence type="predicted"/>
<dbReference type="Proteomes" id="UP000628448">
    <property type="component" value="Unassembled WGS sequence"/>
</dbReference>
<dbReference type="EMBL" id="JADWYR010000003">
    <property type="protein sequence ID" value="MBG9378546.1"/>
    <property type="molecule type" value="Genomic_DNA"/>
</dbReference>
<keyword evidence="1" id="KW-0732">Signal</keyword>
<evidence type="ECO:0000313" key="2">
    <source>
        <dbReference type="EMBL" id="MBG9378546.1"/>
    </source>
</evidence>
<keyword evidence="3" id="KW-1185">Reference proteome</keyword>
<evidence type="ECO:0008006" key="4">
    <source>
        <dbReference type="Google" id="ProtNLM"/>
    </source>
</evidence>
<dbReference type="RefSeq" id="WP_196992645.1">
    <property type="nucleotide sequence ID" value="NZ_JADWYR010000003.1"/>
</dbReference>
<protein>
    <recommendedName>
        <fullName evidence="4">Lipoprotein</fullName>
    </recommendedName>
</protein>
<sequence>MKVSARLLVNVLLFSAGAFVFFACSKEVKTQPAATGAVSATVSNSFTDAGGNIINICGYSQIEPLTAGQTIPAGSVEIANDADNVYVTYHTTGDWKIKEVQLSVECNINGDCTQSKSSDLAPGKFPFKQVFAYGTDGPCGANGLPGAYTFKIPKTALGSCTCYCVYPHAVVVKCSGGTTTDTQTAWGGAVTKITNGKWYGGTNYCLQDCNDLGK</sequence>
<dbReference type="AlphaFoldDB" id="A0A931MD91"/>
<comment type="caution">
    <text evidence="2">The sequence shown here is derived from an EMBL/GenBank/DDBJ whole genome shotgun (WGS) entry which is preliminary data.</text>
</comment>
<dbReference type="PROSITE" id="PS51257">
    <property type="entry name" value="PROKAR_LIPOPROTEIN"/>
    <property type="match status" value="1"/>
</dbReference>
<evidence type="ECO:0000313" key="3">
    <source>
        <dbReference type="Proteomes" id="UP000628448"/>
    </source>
</evidence>